<evidence type="ECO:0000313" key="1">
    <source>
        <dbReference type="EMBL" id="JAD77581.1"/>
    </source>
</evidence>
<dbReference type="AlphaFoldDB" id="A0A0A9CPU8"/>
<proteinExistence type="predicted"/>
<reference evidence="1" key="1">
    <citation type="submission" date="2014-09" db="EMBL/GenBank/DDBJ databases">
        <authorList>
            <person name="Magalhaes I.L.F."/>
            <person name="Oliveira U."/>
            <person name="Santos F.R."/>
            <person name="Vidigal T.H.D.A."/>
            <person name="Brescovit A.D."/>
            <person name="Santos A.J."/>
        </authorList>
    </citation>
    <scope>NUCLEOTIDE SEQUENCE</scope>
    <source>
        <tissue evidence="1">Shoot tissue taken approximately 20 cm above the soil surface</tissue>
    </source>
</reference>
<protein>
    <submittedName>
        <fullName evidence="1">Uncharacterized protein</fullName>
    </submittedName>
</protein>
<organism evidence="1">
    <name type="scientific">Arundo donax</name>
    <name type="common">Giant reed</name>
    <name type="synonym">Donax arundinaceus</name>
    <dbReference type="NCBI Taxonomy" id="35708"/>
    <lineage>
        <taxon>Eukaryota</taxon>
        <taxon>Viridiplantae</taxon>
        <taxon>Streptophyta</taxon>
        <taxon>Embryophyta</taxon>
        <taxon>Tracheophyta</taxon>
        <taxon>Spermatophyta</taxon>
        <taxon>Magnoliopsida</taxon>
        <taxon>Liliopsida</taxon>
        <taxon>Poales</taxon>
        <taxon>Poaceae</taxon>
        <taxon>PACMAD clade</taxon>
        <taxon>Arundinoideae</taxon>
        <taxon>Arundineae</taxon>
        <taxon>Arundo</taxon>
    </lineage>
</organism>
<accession>A0A0A9CPU8</accession>
<name>A0A0A9CPU8_ARUDO</name>
<reference evidence="1" key="2">
    <citation type="journal article" date="2015" name="Data Brief">
        <title>Shoot transcriptome of the giant reed, Arundo donax.</title>
        <authorList>
            <person name="Barrero R.A."/>
            <person name="Guerrero F.D."/>
            <person name="Moolhuijzen P."/>
            <person name="Goolsby J.A."/>
            <person name="Tidwell J."/>
            <person name="Bellgard S.E."/>
            <person name="Bellgard M.I."/>
        </authorList>
    </citation>
    <scope>NUCLEOTIDE SEQUENCE</scope>
    <source>
        <tissue evidence="1">Shoot tissue taken approximately 20 cm above the soil surface</tissue>
    </source>
</reference>
<sequence length="53" mass="5855">MLRAQFHQGQELPQEVWPHQRGACAAGARRICFVCCLGSFKESSDHASTLVVP</sequence>
<dbReference type="EMBL" id="GBRH01220314">
    <property type="protein sequence ID" value="JAD77581.1"/>
    <property type="molecule type" value="Transcribed_RNA"/>
</dbReference>